<feature type="domain" description="DAGKc" evidence="13">
    <location>
        <begin position="2"/>
        <end position="134"/>
    </location>
</feature>
<proteinExistence type="inferred from homology"/>
<keyword evidence="6" id="KW-0547">Nucleotide-binding</keyword>
<dbReference type="NCBIfam" id="TIGR00147">
    <property type="entry name" value="YegS/Rv2252/BmrU family lipid kinase"/>
    <property type="match status" value="1"/>
</dbReference>
<sequence length="298" mass="31476">MTASLRVGMVINPTAGKNTGARIGREAATFLAAAGHDVVDLSAMDGAHALERGRAAIADHAVDCIVVAGGDGMVHLGVNLVAGTDIPLGIIASGTGNDNARELGLPVRDAVKAVERITHGGTRRIDAIRHVTPRGEDRWFAGVLAAGFDAIVNERANGWRWPKGQMRYNLAILRELGVFRPIPYVIEIDGTRHETRAMLVAVANGPSYGGGMRVVPAASYDDGLLDVLVLHEVSTPTLLRVFPKVFSGAHVGHPAVEILQGRRVRLEATGIVAYADGERFGPLPMECEVVPGAVTVLT</sequence>
<dbReference type="InterPro" id="IPR017438">
    <property type="entry name" value="ATP-NAD_kinase_N"/>
</dbReference>
<keyword evidence="5" id="KW-0479">Metal-binding</keyword>
<dbReference type="PANTHER" id="PTHR12358:SF106">
    <property type="entry name" value="LIPID KINASE YEGS"/>
    <property type="match status" value="1"/>
</dbReference>
<evidence type="ECO:0000256" key="1">
    <source>
        <dbReference type="ARBA" id="ARBA00001946"/>
    </source>
</evidence>
<reference evidence="14 15" key="1">
    <citation type="submission" date="2013-08" db="EMBL/GenBank/DDBJ databases">
        <title>The genome sequence of Knoellia aerolata.</title>
        <authorList>
            <person name="Zhu W."/>
            <person name="Wang G."/>
        </authorList>
    </citation>
    <scope>NUCLEOTIDE SEQUENCE [LARGE SCALE GENOMIC DNA]</scope>
    <source>
        <strain evidence="14 15">DSM 18566</strain>
    </source>
</reference>
<comment type="cofactor">
    <cofactor evidence="1">
        <name>Mg(2+)</name>
        <dbReference type="ChEBI" id="CHEBI:18420"/>
    </cofactor>
</comment>
<evidence type="ECO:0000313" key="15">
    <source>
        <dbReference type="Proteomes" id="UP000030013"/>
    </source>
</evidence>
<dbReference type="InterPro" id="IPR050187">
    <property type="entry name" value="Lipid_Phosphate_FormReg"/>
</dbReference>
<dbReference type="Pfam" id="PF00781">
    <property type="entry name" value="DAGK_cat"/>
    <property type="match status" value="1"/>
</dbReference>
<dbReference type="SMART" id="SM00046">
    <property type="entry name" value="DAGKc"/>
    <property type="match status" value="1"/>
</dbReference>
<dbReference type="InterPro" id="IPR001206">
    <property type="entry name" value="Diacylglycerol_kinase_cat_dom"/>
</dbReference>
<dbReference type="InterPro" id="IPR005218">
    <property type="entry name" value="Diacylglycerol/lipid_kinase"/>
</dbReference>
<dbReference type="Proteomes" id="UP000030013">
    <property type="component" value="Unassembled WGS sequence"/>
</dbReference>
<name>A0A0A0JZD8_9MICO</name>
<dbReference type="eggNOG" id="COG1597">
    <property type="taxonomic scope" value="Bacteria"/>
</dbReference>
<dbReference type="GO" id="GO:0046872">
    <property type="term" value="F:metal ion binding"/>
    <property type="evidence" value="ECO:0007669"/>
    <property type="project" value="UniProtKB-KW"/>
</dbReference>
<comment type="caution">
    <text evidence="14">The sequence shown here is derived from an EMBL/GenBank/DDBJ whole genome shotgun (WGS) entry which is preliminary data.</text>
</comment>
<dbReference type="SUPFAM" id="SSF111331">
    <property type="entry name" value="NAD kinase/diacylglycerol kinase-like"/>
    <property type="match status" value="1"/>
</dbReference>
<accession>A0A0A0JZD8</accession>
<protein>
    <submittedName>
        <fullName evidence="14">Diacylglycerol kinase</fullName>
    </submittedName>
</protein>
<keyword evidence="11" id="KW-0594">Phospholipid biosynthesis</keyword>
<evidence type="ECO:0000256" key="3">
    <source>
        <dbReference type="ARBA" id="ARBA00022516"/>
    </source>
</evidence>
<dbReference type="InterPro" id="IPR016064">
    <property type="entry name" value="NAD/diacylglycerol_kinase_sf"/>
</dbReference>
<evidence type="ECO:0000256" key="8">
    <source>
        <dbReference type="ARBA" id="ARBA00022840"/>
    </source>
</evidence>
<dbReference type="STRING" id="1385519.N801_11990"/>
<dbReference type="InterPro" id="IPR045540">
    <property type="entry name" value="YegS/DAGK_C"/>
</dbReference>
<keyword evidence="12" id="KW-1208">Phospholipid metabolism</keyword>
<evidence type="ECO:0000256" key="5">
    <source>
        <dbReference type="ARBA" id="ARBA00022723"/>
    </source>
</evidence>
<dbReference type="AlphaFoldDB" id="A0A0A0JZD8"/>
<organism evidence="14 15">
    <name type="scientific">Knoellia aerolata DSM 18566</name>
    <dbReference type="NCBI Taxonomy" id="1385519"/>
    <lineage>
        <taxon>Bacteria</taxon>
        <taxon>Bacillati</taxon>
        <taxon>Actinomycetota</taxon>
        <taxon>Actinomycetes</taxon>
        <taxon>Micrococcales</taxon>
        <taxon>Intrasporangiaceae</taxon>
        <taxon>Knoellia</taxon>
    </lineage>
</organism>
<evidence type="ECO:0000256" key="12">
    <source>
        <dbReference type="ARBA" id="ARBA00023264"/>
    </source>
</evidence>
<gene>
    <name evidence="14" type="ORF">N801_11990</name>
</gene>
<dbReference type="GO" id="GO:0004143">
    <property type="term" value="F:ATP-dependent diacylglycerol kinase activity"/>
    <property type="evidence" value="ECO:0007669"/>
    <property type="project" value="TreeGrafter"/>
</dbReference>
<keyword evidence="9" id="KW-0460">Magnesium</keyword>
<evidence type="ECO:0000256" key="6">
    <source>
        <dbReference type="ARBA" id="ARBA00022741"/>
    </source>
</evidence>
<evidence type="ECO:0000259" key="13">
    <source>
        <dbReference type="PROSITE" id="PS50146"/>
    </source>
</evidence>
<dbReference type="GO" id="GO:0008654">
    <property type="term" value="P:phospholipid biosynthetic process"/>
    <property type="evidence" value="ECO:0007669"/>
    <property type="project" value="UniProtKB-KW"/>
</dbReference>
<evidence type="ECO:0000256" key="10">
    <source>
        <dbReference type="ARBA" id="ARBA00023098"/>
    </source>
</evidence>
<dbReference type="PROSITE" id="PS50146">
    <property type="entry name" value="DAGK"/>
    <property type="match status" value="1"/>
</dbReference>
<keyword evidence="4" id="KW-0808">Transferase</keyword>
<evidence type="ECO:0000256" key="7">
    <source>
        <dbReference type="ARBA" id="ARBA00022777"/>
    </source>
</evidence>
<evidence type="ECO:0000256" key="4">
    <source>
        <dbReference type="ARBA" id="ARBA00022679"/>
    </source>
</evidence>
<evidence type="ECO:0000256" key="9">
    <source>
        <dbReference type="ARBA" id="ARBA00022842"/>
    </source>
</evidence>
<keyword evidence="8" id="KW-0067">ATP-binding</keyword>
<keyword evidence="15" id="KW-1185">Reference proteome</keyword>
<keyword evidence="3" id="KW-0444">Lipid biosynthesis</keyword>
<dbReference type="Gene3D" id="2.60.200.40">
    <property type="match status" value="1"/>
</dbReference>
<evidence type="ECO:0000256" key="2">
    <source>
        <dbReference type="ARBA" id="ARBA00005983"/>
    </source>
</evidence>
<comment type="similarity">
    <text evidence="2">Belongs to the diacylglycerol/lipid kinase family.</text>
</comment>
<dbReference type="GO" id="GO:0005886">
    <property type="term" value="C:plasma membrane"/>
    <property type="evidence" value="ECO:0007669"/>
    <property type="project" value="TreeGrafter"/>
</dbReference>
<dbReference type="Gene3D" id="3.40.50.10330">
    <property type="entry name" value="Probable inorganic polyphosphate/atp-NAD kinase, domain 1"/>
    <property type="match status" value="1"/>
</dbReference>
<dbReference type="EMBL" id="AVPL01000002">
    <property type="protein sequence ID" value="KGN42855.1"/>
    <property type="molecule type" value="Genomic_DNA"/>
</dbReference>
<keyword evidence="7 14" id="KW-0418">Kinase</keyword>
<dbReference type="GO" id="GO:0005524">
    <property type="term" value="F:ATP binding"/>
    <property type="evidence" value="ECO:0007669"/>
    <property type="project" value="UniProtKB-KW"/>
</dbReference>
<dbReference type="Pfam" id="PF19279">
    <property type="entry name" value="YegS_C"/>
    <property type="match status" value="1"/>
</dbReference>
<evidence type="ECO:0000256" key="11">
    <source>
        <dbReference type="ARBA" id="ARBA00023209"/>
    </source>
</evidence>
<dbReference type="PANTHER" id="PTHR12358">
    <property type="entry name" value="SPHINGOSINE KINASE"/>
    <property type="match status" value="1"/>
</dbReference>
<evidence type="ECO:0000313" key="14">
    <source>
        <dbReference type="EMBL" id="KGN42855.1"/>
    </source>
</evidence>
<keyword evidence="10" id="KW-0443">Lipid metabolism</keyword>